<evidence type="ECO:0000313" key="3">
    <source>
        <dbReference type="Proteomes" id="UP001500603"/>
    </source>
</evidence>
<dbReference type="PROSITE" id="PS51186">
    <property type="entry name" value="GNAT"/>
    <property type="match status" value="1"/>
</dbReference>
<feature type="domain" description="N-acetyltransferase" evidence="1">
    <location>
        <begin position="4"/>
        <end position="159"/>
    </location>
</feature>
<evidence type="ECO:0000259" key="1">
    <source>
        <dbReference type="PROSITE" id="PS51186"/>
    </source>
</evidence>
<dbReference type="Proteomes" id="UP001500603">
    <property type="component" value="Unassembled WGS sequence"/>
</dbReference>
<proteinExistence type="predicted"/>
<gene>
    <name evidence="2" type="primary">ectA</name>
    <name evidence="2" type="ORF">GCM10023318_30510</name>
</gene>
<organism evidence="2 3">
    <name type="scientific">Nocardia callitridis</name>
    <dbReference type="NCBI Taxonomy" id="648753"/>
    <lineage>
        <taxon>Bacteria</taxon>
        <taxon>Bacillati</taxon>
        <taxon>Actinomycetota</taxon>
        <taxon>Actinomycetes</taxon>
        <taxon>Mycobacteriales</taxon>
        <taxon>Nocardiaceae</taxon>
        <taxon>Nocardia</taxon>
    </lineage>
</organism>
<dbReference type="Gene3D" id="3.40.630.30">
    <property type="match status" value="1"/>
</dbReference>
<comment type="caution">
    <text evidence="2">The sequence shown here is derived from an EMBL/GenBank/DDBJ whole genome shotgun (WGS) entry which is preliminary data.</text>
</comment>
<name>A0ABP9KDV0_9NOCA</name>
<dbReference type="InterPro" id="IPR016181">
    <property type="entry name" value="Acyl_CoA_acyltransferase"/>
</dbReference>
<dbReference type="Pfam" id="PF00583">
    <property type="entry name" value="Acetyltransf_1"/>
    <property type="match status" value="1"/>
</dbReference>
<reference evidence="3" key="1">
    <citation type="journal article" date="2019" name="Int. J. Syst. Evol. Microbiol.">
        <title>The Global Catalogue of Microorganisms (GCM) 10K type strain sequencing project: providing services to taxonomists for standard genome sequencing and annotation.</title>
        <authorList>
            <consortium name="The Broad Institute Genomics Platform"/>
            <consortium name="The Broad Institute Genome Sequencing Center for Infectious Disease"/>
            <person name="Wu L."/>
            <person name="Ma J."/>
        </authorList>
    </citation>
    <scope>NUCLEOTIDE SEQUENCE [LARGE SCALE GENOMIC DNA]</scope>
    <source>
        <strain evidence="3">JCM 18298</strain>
    </source>
</reference>
<protein>
    <submittedName>
        <fullName evidence="2">Diaminobutyrate acetyltransferase</fullName>
    </submittedName>
</protein>
<accession>A0ABP9KDV0</accession>
<dbReference type="RefSeq" id="WP_345496002.1">
    <property type="nucleotide sequence ID" value="NZ_BAABJM010000002.1"/>
</dbReference>
<dbReference type="SUPFAM" id="SSF55729">
    <property type="entry name" value="Acyl-CoA N-acyltransferases (Nat)"/>
    <property type="match status" value="1"/>
</dbReference>
<keyword evidence="3" id="KW-1185">Reference proteome</keyword>
<evidence type="ECO:0000313" key="2">
    <source>
        <dbReference type="EMBL" id="GAA5054969.1"/>
    </source>
</evidence>
<dbReference type="EMBL" id="BAABJM010000002">
    <property type="protein sequence ID" value="GAA5054969.1"/>
    <property type="molecule type" value="Genomic_DNA"/>
</dbReference>
<dbReference type="InterPro" id="IPR000182">
    <property type="entry name" value="GNAT_dom"/>
</dbReference>
<sequence>MAELTVRRPTVADAAAIHRLVADTEGLDTKSLYMYALWCRDYPECSAVALEEDRLVGVLTGYLRPELPTTYFAWQTAVAPATTHSDIAPRMYDLVLHHLRDQRVDSIEMSIDDSNRSIKFLLSRLTRRYGATRTSEPLFSTDQLGHDHHPETLHVLRFAPQTPAGRCRLH</sequence>